<dbReference type="AlphaFoldDB" id="A0AAD4SGW3"/>
<keyword evidence="2" id="KW-1185">Reference proteome</keyword>
<protein>
    <submittedName>
        <fullName evidence="1">Uncharacterized protein</fullName>
    </submittedName>
</protein>
<name>A0AAD4SGW3_9MAGN</name>
<evidence type="ECO:0000313" key="1">
    <source>
        <dbReference type="EMBL" id="KAI3907304.1"/>
    </source>
</evidence>
<sequence>MIATVKKKEFSMLRSEVLRGSNLLHQYKSYIQKAFLSGPCRTLHMNCAVSIKKNTRRWRYMYMNGDCFASKTFLRDGLDENGKQQSTTHEIYVNVLPTCQHKLVRAQGNGH</sequence>
<organism evidence="1 2">
    <name type="scientific">Papaver atlanticum</name>
    <dbReference type="NCBI Taxonomy" id="357466"/>
    <lineage>
        <taxon>Eukaryota</taxon>
        <taxon>Viridiplantae</taxon>
        <taxon>Streptophyta</taxon>
        <taxon>Embryophyta</taxon>
        <taxon>Tracheophyta</taxon>
        <taxon>Spermatophyta</taxon>
        <taxon>Magnoliopsida</taxon>
        <taxon>Ranunculales</taxon>
        <taxon>Papaveraceae</taxon>
        <taxon>Papaveroideae</taxon>
        <taxon>Papaver</taxon>
    </lineage>
</organism>
<gene>
    <name evidence="1" type="ORF">MKW98_010654</name>
</gene>
<dbReference type="EMBL" id="JAJJMB010010620">
    <property type="protein sequence ID" value="KAI3907304.1"/>
    <property type="molecule type" value="Genomic_DNA"/>
</dbReference>
<accession>A0AAD4SGW3</accession>
<proteinExistence type="predicted"/>
<dbReference type="Proteomes" id="UP001202328">
    <property type="component" value="Unassembled WGS sequence"/>
</dbReference>
<reference evidence="1" key="1">
    <citation type="submission" date="2022-04" db="EMBL/GenBank/DDBJ databases">
        <title>A functionally conserved STORR gene fusion in Papaver species that diverged 16.8 million years ago.</title>
        <authorList>
            <person name="Catania T."/>
        </authorList>
    </citation>
    <scope>NUCLEOTIDE SEQUENCE</scope>
    <source>
        <strain evidence="1">S-188037</strain>
    </source>
</reference>
<comment type="caution">
    <text evidence="1">The sequence shown here is derived from an EMBL/GenBank/DDBJ whole genome shotgun (WGS) entry which is preliminary data.</text>
</comment>
<evidence type="ECO:0000313" key="2">
    <source>
        <dbReference type="Proteomes" id="UP001202328"/>
    </source>
</evidence>